<dbReference type="GeneID" id="19896671"/>
<organism evidence="6 7">
    <name type="scientific">Pneumocystis murina (strain B123)</name>
    <name type="common">Mouse pneumocystis pneumonia agent</name>
    <name type="synonym">Pneumocystis carinii f. sp. muris</name>
    <dbReference type="NCBI Taxonomy" id="1069680"/>
    <lineage>
        <taxon>Eukaryota</taxon>
        <taxon>Fungi</taxon>
        <taxon>Dikarya</taxon>
        <taxon>Ascomycota</taxon>
        <taxon>Taphrinomycotina</taxon>
        <taxon>Pneumocystomycetes</taxon>
        <taxon>Pneumocystaceae</taxon>
        <taxon>Pneumocystis</taxon>
    </lineage>
</organism>
<accession>M7NNJ5</accession>
<dbReference type="Gene3D" id="1.10.287.370">
    <property type="match status" value="1"/>
</dbReference>
<dbReference type="eggNOG" id="KOG3313">
    <property type="taxonomic scope" value="Eukaryota"/>
</dbReference>
<dbReference type="CDD" id="cd23156">
    <property type="entry name" value="Prefoldin_3"/>
    <property type="match status" value="1"/>
</dbReference>
<keyword evidence="7" id="KW-1185">Reference proteome</keyword>
<dbReference type="GO" id="GO:0016272">
    <property type="term" value="C:prefoldin complex"/>
    <property type="evidence" value="ECO:0007669"/>
    <property type="project" value="UniProtKB-UniRule"/>
</dbReference>
<dbReference type="HOGENOM" id="CLU_083737_0_0_1"/>
<evidence type="ECO:0000256" key="5">
    <source>
        <dbReference type="SAM" id="Coils"/>
    </source>
</evidence>
<dbReference type="SUPFAM" id="SSF46579">
    <property type="entry name" value="Prefoldin"/>
    <property type="match status" value="1"/>
</dbReference>
<dbReference type="Pfam" id="PF02996">
    <property type="entry name" value="Prefoldin"/>
    <property type="match status" value="1"/>
</dbReference>
<dbReference type="GO" id="GO:0007021">
    <property type="term" value="P:tubulin complex assembly"/>
    <property type="evidence" value="ECO:0007669"/>
    <property type="project" value="TreeGrafter"/>
</dbReference>
<reference evidence="7" key="1">
    <citation type="journal article" date="2016" name="Nat. Commun.">
        <title>Genome analysis of three Pneumocystis species reveals adaptation mechanisms to life exclusively in mammalian hosts.</title>
        <authorList>
            <person name="Ma L."/>
            <person name="Chen Z."/>
            <person name="Huang D.W."/>
            <person name="Kutty G."/>
            <person name="Ishihara M."/>
            <person name="Wang H."/>
            <person name="Abouelleil A."/>
            <person name="Bishop L."/>
            <person name="Davey E."/>
            <person name="Deng R."/>
            <person name="Deng X."/>
            <person name="Fan L."/>
            <person name="Fantoni G."/>
            <person name="Fitzgerald M."/>
            <person name="Gogineni E."/>
            <person name="Goldberg J.M."/>
            <person name="Handley G."/>
            <person name="Hu X."/>
            <person name="Huber C."/>
            <person name="Jiao X."/>
            <person name="Jones K."/>
            <person name="Levin J.Z."/>
            <person name="Liu Y."/>
            <person name="Macdonald P."/>
            <person name="Melnikov A."/>
            <person name="Raley C."/>
            <person name="Sassi M."/>
            <person name="Sherman B.T."/>
            <person name="Song X."/>
            <person name="Sykes S."/>
            <person name="Tran B."/>
            <person name="Walsh L."/>
            <person name="Xia Y."/>
            <person name="Yang J."/>
            <person name="Young S."/>
            <person name="Zeng Q."/>
            <person name="Zheng X."/>
            <person name="Stephens R."/>
            <person name="Nusbaum C."/>
            <person name="Birren B.W."/>
            <person name="Azadi P."/>
            <person name="Lempicki R.A."/>
            <person name="Cuomo C.A."/>
            <person name="Kovacs J.A."/>
        </authorList>
    </citation>
    <scope>NUCLEOTIDE SEQUENCE [LARGE SCALE GENOMIC DNA]</scope>
    <source>
        <strain evidence="7">B123</strain>
    </source>
</reference>
<dbReference type="GO" id="GO:0007017">
    <property type="term" value="P:microtubule-based process"/>
    <property type="evidence" value="ECO:0007669"/>
    <property type="project" value="TreeGrafter"/>
</dbReference>
<dbReference type="PANTHER" id="PTHR12409:SF0">
    <property type="entry name" value="PREFOLDIN SUBUNIT 3"/>
    <property type="match status" value="1"/>
</dbReference>
<evidence type="ECO:0000256" key="3">
    <source>
        <dbReference type="ARBA" id="ARBA00023186"/>
    </source>
</evidence>
<name>M7NNJ5_PNEMU</name>
<protein>
    <recommendedName>
        <fullName evidence="4">Prefoldin subunit 3</fullName>
    </recommendedName>
</protein>
<dbReference type="AlphaFoldDB" id="M7NNJ5"/>
<evidence type="ECO:0000313" key="7">
    <source>
        <dbReference type="Proteomes" id="UP000011958"/>
    </source>
</evidence>
<dbReference type="InterPro" id="IPR004127">
    <property type="entry name" value="Prefoldin_subunit_alpha"/>
</dbReference>
<dbReference type="OrthoDB" id="6375174at2759"/>
<dbReference type="InterPro" id="IPR009053">
    <property type="entry name" value="Prefoldin"/>
</dbReference>
<keyword evidence="5" id="KW-0175">Coiled coil</keyword>
<comment type="function">
    <text evidence="4">Binds specifically to cytosolic chaperonin (c-CPN) and transfers target proteins to it. Binds to nascent polypeptide chain and promotes folding in an environment in which there are many competing pathways for nonnative proteins.</text>
</comment>
<sequence>MKSKEVSSHRKGIPTAPFVDKIENYVTSQEQVEPTLRQFQKLIAKYRFMEISFQRHTAGLLEKIPEMDKTLQMLRFLESKKENKEPFETYFELDDTLYAKAVIPSTNKADIWLGANVMIEYPIPEAIEFLLSKLASAKESLKQYEEDLEFVRENITTLEVNIARIYNWVYLIYNEKESQHE</sequence>
<dbReference type="RefSeq" id="XP_007875032.1">
    <property type="nucleotide sequence ID" value="XM_007876841.1"/>
</dbReference>
<dbReference type="GO" id="GO:0015631">
    <property type="term" value="F:tubulin binding"/>
    <property type="evidence" value="ECO:0007669"/>
    <property type="project" value="TreeGrafter"/>
</dbReference>
<keyword evidence="3 4" id="KW-0143">Chaperone</keyword>
<dbReference type="GO" id="GO:0006457">
    <property type="term" value="P:protein folding"/>
    <property type="evidence" value="ECO:0007669"/>
    <property type="project" value="UniProtKB-UniRule"/>
</dbReference>
<dbReference type="FunFam" id="1.10.287.370:FF:000001">
    <property type="entry name" value="Prefoldin subunit 3"/>
    <property type="match status" value="1"/>
</dbReference>
<comment type="similarity">
    <text evidence="1 4">Belongs to the prefoldin subunit alpha family.</text>
</comment>
<proteinExistence type="inferred from homology"/>
<dbReference type="PANTHER" id="PTHR12409">
    <property type="entry name" value="PREFOLDIN SUBUNIT 3"/>
    <property type="match status" value="1"/>
</dbReference>
<comment type="subunit">
    <text evidence="2 4">Heterohexamer of two PFD-alpha type and four PFD-beta type subunits.</text>
</comment>
<gene>
    <name evidence="6" type="ORF">PNEG_02984</name>
</gene>
<dbReference type="PIRSF" id="PIRSF016396">
    <property type="entry name" value="Prefoldin_subunit_3"/>
    <property type="match status" value="1"/>
</dbReference>
<dbReference type="VEuPathDB" id="FungiDB:PNEG_02984"/>
<feature type="coiled-coil region" evidence="5">
    <location>
        <begin position="127"/>
        <end position="161"/>
    </location>
</feature>
<dbReference type="EMBL" id="AFWA02000014">
    <property type="protein sequence ID" value="EMR08817.1"/>
    <property type="molecule type" value="Genomic_DNA"/>
</dbReference>
<evidence type="ECO:0000256" key="1">
    <source>
        <dbReference type="ARBA" id="ARBA00010048"/>
    </source>
</evidence>
<dbReference type="GO" id="GO:0005737">
    <property type="term" value="C:cytoplasm"/>
    <property type="evidence" value="ECO:0007669"/>
    <property type="project" value="UniProtKB-ARBA"/>
</dbReference>
<dbReference type="InterPro" id="IPR016655">
    <property type="entry name" value="PFD3"/>
</dbReference>
<dbReference type="Proteomes" id="UP000011958">
    <property type="component" value="Unassembled WGS sequence"/>
</dbReference>
<evidence type="ECO:0000313" key="6">
    <source>
        <dbReference type="EMBL" id="EMR08817.1"/>
    </source>
</evidence>
<evidence type="ECO:0000256" key="4">
    <source>
        <dbReference type="PIRNR" id="PIRNR016396"/>
    </source>
</evidence>
<comment type="caution">
    <text evidence="6">The sequence shown here is derived from an EMBL/GenBank/DDBJ whole genome shotgun (WGS) entry which is preliminary data.</text>
</comment>
<evidence type="ECO:0000256" key="2">
    <source>
        <dbReference type="ARBA" id="ARBA00011695"/>
    </source>
</evidence>
<dbReference type="STRING" id="1069680.M7NNJ5"/>
<dbReference type="OMA" id="YNWDVAQ"/>